<reference evidence="2" key="1">
    <citation type="submission" date="2021-01" db="EMBL/GenBank/DDBJ databases">
        <title>Marivirga aurantiaca sp. nov., isolated from intertidal surface sediments.</title>
        <authorList>
            <person name="Zhang M."/>
        </authorList>
    </citation>
    <scope>NUCLEOTIDE SEQUENCE</scope>
    <source>
        <strain evidence="2">S37H4</strain>
    </source>
</reference>
<dbReference type="InterPro" id="IPR029058">
    <property type="entry name" value="AB_hydrolase_fold"/>
</dbReference>
<dbReference type="Gene3D" id="3.40.50.1820">
    <property type="entry name" value="alpha/beta hydrolase"/>
    <property type="match status" value="1"/>
</dbReference>
<keyword evidence="3" id="KW-1185">Reference proteome</keyword>
<feature type="domain" description="GPI inositol-deacylase PGAP1-like alpha/beta" evidence="1">
    <location>
        <begin position="79"/>
        <end position="177"/>
    </location>
</feature>
<dbReference type="AlphaFoldDB" id="A0A934X0G8"/>
<keyword evidence="2" id="KW-0378">Hydrolase</keyword>
<sequence>MKNLLIICMLAIPFLGNAQNDRVYWLHGFGGGVPGRWQLYEQNFQNSRQLTSSSPSYENNFLNGVLSSANTVDGQIVNSTQNVIIGHSMGGIVSRELERSFPGIVGGIVTVASPNKGVHALNSIRSNQVIPAIEAGFQDLVAGPSADITINALTVTIAGRTIRQLTDEVYVVLLDMVNNRFVDITRQTATELSPNSSYLNTLNNRNANIPILNIICEENDEQGLRIGAAALNPPEEEALHSFDDGELVGRRNQAASYYKAFKDTYNVLRWTGGIQFAYYTGLKNKYARGENFLKVNFAADFNTIIGAVRTETYTDYRYVYKCDGGDLDPLPGGRSMAIQPLPLPGEGCDPVYDIDCPPPSDDCRVVAEYYTATRRVNEGSDGLVPLSTQRMDRMADRDVYTAEGVNHLEVGNHPRMTEILNTIFNKTSPPFNRPERSN</sequence>
<dbReference type="InterPro" id="IPR012908">
    <property type="entry name" value="PGAP1-ab_dom-like"/>
</dbReference>
<gene>
    <name evidence="2" type="ORF">JKA74_13740</name>
</gene>
<protein>
    <submittedName>
        <fullName evidence="2">Alpha/beta hydrolase</fullName>
    </submittedName>
</protein>
<name>A0A934X0G8_9BACT</name>
<accession>A0A934X0G8</accession>
<dbReference type="SUPFAM" id="SSF53474">
    <property type="entry name" value="alpha/beta-Hydrolases"/>
    <property type="match status" value="1"/>
</dbReference>
<evidence type="ECO:0000259" key="1">
    <source>
        <dbReference type="Pfam" id="PF07819"/>
    </source>
</evidence>
<evidence type="ECO:0000313" key="3">
    <source>
        <dbReference type="Proteomes" id="UP000611723"/>
    </source>
</evidence>
<dbReference type="EMBL" id="JAEQBW010000006">
    <property type="protein sequence ID" value="MBK6266101.1"/>
    <property type="molecule type" value="Genomic_DNA"/>
</dbReference>
<proteinExistence type="predicted"/>
<dbReference type="RefSeq" id="WP_201431781.1">
    <property type="nucleotide sequence ID" value="NZ_JAEQBW010000006.1"/>
</dbReference>
<dbReference type="GO" id="GO:0016788">
    <property type="term" value="F:hydrolase activity, acting on ester bonds"/>
    <property type="evidence" value="ECO:0007669"/>
    <property type="project" value="InterPro"/>
</dbReference>
<dbReference type="Pfam" id="PF07819">
    <property type="entry name" value="PGAP1"/>
    <property type="match status" value="1"/>
</dbReference>
<organism evidence="2 3">
    <name type="scientific">Marivirga aurantiaca</name>
    <dbReference type="NCBI Taxonomy" id="2802615"/>
    <lineage>
        <taxon>Bacteria</taxon>
        <taxon>Pseudomonadati</taxon>
        <taxon>Bacteroidota</taxon>
        <taxon>Cytophagia</taxon>
        <taxon>Cytophagales</taxon>
        <taxon>Marivirgaceae</taxon>
        <taxon>Marivirga</taxon>
    </lineage>
</organism>
<dbReference type="Proteomes" id="UP000611723">
    <property type="component" value="Unassembled WGS sequence"/>
</dbReference>
<comment type="caution">
    <text evidence="2">The sequence shown here is derived from an EMBL/GenBank/DDBJ whole genome shotgun (WGS) entry which is preliminary data.</text>
</comment>
<evidence type="ECO:0000313" key="2">
    <source>
        <dbReference type="EMBL" id="MBK6266101.1"/>
    </source>
</evidence>